<protein>
    <submittedName>
        <fullName evidence="1">Uncharacterized protein</fullName>
    </submittedName>
</protein>
<dbReference type="Proteomes" id="UP000735302">
    <property type="component" value="Unassembled WGS sequence"/>
</dbReference>
<gene>
    <name evidence="1" type="ORF">PoB_006679200</name>
</gene>
<organism evidence="1 2">
    <name type="scientific">Plakobranchus ocellatus</name>
    <dbReference type="NCBI Taxonomy" id="259542"/>
    <lineage>
        <taxon>Eukaryota</taxon>
        <taxon>Metazoa</taxon>
        <taxon>Spiralia</taxon>
        <taxon>Lophotrochozoa</taxon>
        <taxon>Mollusca</taxon>
        <taxon>Gastropoda</taxon>
        <taxon>Heterobranchia</taxon>
        <taxon>Euthyneura</taxon>
        <taxon>Panpulmonata</taxon>
        <taxon>Sacoglossa</taxon>
        <taxon>Placobranchoidea</taxon>
        <taxon>Plakobranchidae</taxon>
        <taxon>Plakobranchus</taxon>
    </lineage>
</organism>
<evidence type="ECO:0000313" key="1">
    <source>
        <dbReference type="EMBL" id="GFO40287.1"/>
    </source>
</evidence>
<comment type="caution">
    <text evidence="1">The sequence shown here is derived from an EMBL/GenBank/DDBJ whole genome shotgun (WGS) entry which is preliminary data.</text>
</comment>
<reference evidence="1 2" key="1">
    <citation type="journal article" date="2021" name="Elife">
        <title>Chloroplast acquisition without the gene transfer in kleptoplastic sea slugs, Plakobranchus ocellatus.</title>
        <authorList>
            <person name="Maeda T."/>
            <person name="Takahashi S."/>
            <person name="Yoshida T."/>
            <person name="Shimamura S."/>
            <person name="Takaki Y."/>
            <person name="Nagai Y."/>
            <person name="Toyoda A."/>
            <person name="Suzuki Y."/>
            <person name="Arimoto A."/>
            <person name="Ishii H."/>
            <person name="Satoh N."/>
            <person name="Nishiyama T."/>
            <person name="Hasebe M."/>
            <person name="Maruyama T."/>
            <person name="Minagawa J."/>
            <person name="Obokata J."/>
            <person name="Shigenobu S."/>
        </authorList>
    </citation>
    <scope>NUCLEOTIDE SEQUENCE [LARGE SCALE GENOMIC DNA]</scope>
</reference>
<accession>A0AAV4D815</accession>
<keyword evidence="2" id="KW-1185">Reference proteome</keyword>
<dbReference type="EMBL" id="BLXT01007596">
    <property type="protein sequence ID" value="GFO40287.1"/>
    <property type="molecule type" value="Genomic_DNA"/>
</dbReference>
<sequence>MLPRALKVLNLAKCNHVIKIDYTDSKNFHCRAHLDLAEAESATVKRRPLENRGGCGGGNQKETAVCPERCCSNVTFTQQYSHQPRILLRYCSATIQRR</sequence>
<proteinExistence type="predicted"/>
<dbReference type="AlphaFoldDB" id="A0AAV4D815"/>
<evidence type="ECO:0000313" key="2">
    <source>
        <dbReference type="Proteomes" id="UP000735302"/>
    </source>
</evidence>
<name>A0AAV4D815_9GAST</name>